<feature type="transmembrane region" description="Helical" evidence="6">
    <location>
        <begin position="141"/>
        <end position="159"/>
    </location>
</feature>
<dbReference type="AlphaFoldDB" id="A0A2W7TY24"/>
<feature type="transmembrane region" description="Helical" evidence="6">
    <location>
        <begin position="76"/>
        <end position="96"/>
    </location>
</feature>
<feature type="transmembrane region" description="Helical" evidence="6">
    <location>
        <begin position="108"/>
        <end position="129"/>
    </location>
</feature>
<organism evidence="7 8">
    <name type="scientific">Flavobacterium aquariorum</name>
    <dbReference type="NCBI Taxonomy" id="2217670"/>
    <lineage>
        <taxon>Bacteria</taxon>
        <taxon>Pseudomonadati</taxon>
        <taxon>Bacteroidota</taxon>
        <taxon>Flavobacteriia</taxon>
        <taxon>Flavobacteriales</taxon>
        <taxon>Flavobacteriaceae</taxon>
        <taxon>Flavobacterium</taxon>
    </lineage>
</organism>
<evidence type="ECO:0000256" key="2">
    <source>
        <dbReference type="ARBA" id="ARBA00022475"/>
    </source>
</evidence>
<dbReference type="Proteomes" id="UP000249177">
    <property type="component" value="Unassembled WGS sequence"/>
</dbReference>
<dbReference type="InterPro" id="IPR050833">
    <property type="entry name" value="Poly_Biosynth_Transport"/>
</dbReference>
<comment type="subcellular location">
    <subcellularLocation>
        <location evidence="1">Cell membrane</location>
        <topology evidence="1">Multi-pass membrane protein</topology>
    </subcellularLocation>
</comment>
<feature type="transmembrane region" description="Helical" evidence="6">
    <location>
        <begin position="319"/>
        <end position="345"/>
    </location>
</feature>
<name>A0A2W7TY24_9FLAO</name>
<evidence type="ECO:0000256" key="6">
    <source>
        <dbReference type="SAM" id="Phobius"/>
    </source>
</evidence>
<evidence type="ECO:0000313" key="8">
    <source>
        <dbReference type="Proteomes" id="UP000249177"/>
    </source>
</evidence>
<gene>
    <name evidence="7" type="ORF">DOS84_07165</name>
</gene>
<feature type="transmembrane region" description="Helical" evidence="6">
    <location>
        <begin position="6"/>
        <end position="31"/>
    </location>
</feature>
<keyword evidence="3 6" id="KW-0812">Transmembrane</keyword>
<evidence type="ECO:0000256" key="1">
    <source>
        <dbReference type="ARBA" id="ARBA00004651"/>
    </source>
</evidence>
<feature type="transmembrane region" description="Helical" evidence="6">
    <location>
        <begin position="352"/>
        <end position="374"/>
    </location>
</feature>
<evidence type="ECO:0000256" key="4">
    <source>
        <dbReference type="ARBA" id="ARBA00022989"/>
    </source>
</evidence>
<evidence type="ECO:0000256" key="5">
    <source>
        <dbReference type="ARBA" id="ARBA00023136"/>
    </source>
</evidence>
<keyword evidence="8" id="KW-1185">Reference proteome</keyword>
<keyword evidence="2" id="KW-1003">Cell membrane</keyword>
<comment type="caution">
    <text evidence="7">The sequence shown here is derived from an EMBL/GenBank/DDBJ whole genome shotgun (WGS) entry which is preliminary data.</text>
</comment>
<reference evidence="7 8" key="1">
    <citation type="submission" date="2018-06" db="EMBL/GenBank/DDBJ databases">
        <title>Flavobacterium sp IMCC34762, genome.</title>
        <authorList>
            <person name="Joung Y."/>
            <person name="Cho J."/>
            <person name="Song J."/>
        </authorList>
    </citation>
    <scope>NUCLEOTIDE SEQUENCE [LARGE SCALE GENOMIC DNA]</scope>
    <source>
        <strain evidence="7 8">IMCC34762</strain>
    </source>
</reference>
<protein>
    <submittedName>
        <fullName evidence="7">O-antigen translocase</fullName>
    </submittedName>
</protein>
<dbReference type="PANTHER" id="PTHR30250:SF11">
    <property type="entry name" value="O-ANTIGEN TRANSPORTER-RELATED"/>
    <property type="match status" value="1"/>
</dbReference>
<dbReference type="GO" id="GO:0005886">
    <property type="term" value="C:plasma membrane"/>
    <property type="evidence" value="ECO:0007669"/>
    <property type="project" value="UniProtKB-SubCell"/>
</dbReference>
<feature type="transmembrane region" description="Helical" evidence="6">
    <location>
        <begin position="380"/>
        <end position="399"/>
    </location>
</feature>
<accession>A0A2W7TY24</accession>
<dbReference type="PANTHER" id="PTHR30250">
    <property type="entry name" value="PST FAMILY PREDICTED COLANIC ACID TRANSPORTER"/>
    <property type="match status" value="1"/>
</dbReference>
<feature type="transmembrane region" description="Helical" evidence="6">
    <location>
        <begin position="411"/>
        <end position="432"/>
    </location>
</feature>
<feature type="transmembrane region" description="Helical" evidence="6">
    <location>
        <begin position="205"/>
        <end position="231"/>
    </location>
</feature>
<keyword evidence="4 6" id="KW-1133">Transmembrane helix</keyword>
<feature type="transmembrane region" description="Helical" evidence="6">
    <location>
        <begin position="287"/>
        <end position="313"/>
    </location>
</feature>
<feature type="transmembrane region" description="Helical" evidence="6">
    <location>
        <begin position="438"/>
        <end position="456"/>
    </location>
</feature>
<dbReference type="Pfam" id="PF13440">
    <property type="entry name" value="Polysacc_synt_3"/>
    <property type="match status" value="1"/>
</dbReference>
<proteinExistence type="predicted"/>
<evidence type="ECO:0000256" key="3">
    <source>
        <dbReference type="ARBA" id="ARBA00022692"/>
    </source>
</evidence>
<feature type="transmembrane region" description="Helical" evidence="6">
    <location>
        <begin position="165"/>
        <end position="184"/>
    </location>
</feature>
<sequence>MQFLNIIISIVRTKLIAIFIGPAGMGIISLLNSALNMISGITGLGIETSAIKHISEQYNSADLNTVSPIIAIVKKIAFVTGIFGTLMVALFSSWLSELTFGNSNYSYLFVYLSITLLFKQLSVGQMVVFQGLRKLKILAKANFYGNLTGLLFSAPLYYFYRIDAIVPTIVVTAVSSLLVSFYYSRKIKIEKSTVSNAQLIIEGKSIIKLGVMLTLSGLLTLLASYIIQIYIGKNGGLKEVGFYNAGFTLLNSYVGIVFAVMSTDYFPKLSSICNDNKKIRISVMEQSYMSIFIITPIIILFLTFVPLIIKILYTSKFISIIPMVCFGILAMLFRAVSWSMGYILIAKGDSKIFIKTALGFNFLSVILNILGYYFYGLEGLGFSFLIYYLIHLFAVKIITKMRYDFCFDAEFYRAYMICIVMCVATFFMRYIPNPILKYSLMAVMIILSLGFVLYHLNEKIGLKFLFNSINKKKNV</sequence>
<evidence type="ECO:0000313" key="7">
    <source>
        <dbReference type="EMBL" id="PZX94394.1"/>
    </source>
</evidence>
<dbReference type="EMBL" id="QKXH01000003">
    <property type="protein sequence ID" value="PZX94394.1"/>
    <property type="molecule type" value="Genomic_DNA"/>
</dbReference>
<keyword evidence="5 6" id="KW-0472">Membrane</keyword>
<feature type="transmembrane region" description="Helical" evidence="6">
    <location>
        <begin position="243"/>
        <end position="266"/>
    </location>
</feature>